<accession>A0A5A8EGN0</accession>
<evidence type="ECO:0000313" key="3">
    <source>
        <dbReference type="Proteomes" id="UP000322899"/>
    </source>
</evidence>
<proteinExistence type="predicted"/>
<dbReference type="Proteomes" id="UP000322899">
    <property type="component" value="Unassembled WGS sequence"/>
</dbReference>
<protein>
    <submittedName>
        <fullName evidence="2">Uncharacterized protein</fullName>
    </submittedName>
</protein>
<gene>
    <name evidence="2" type="ORF">FNF27_02000</name>
</gene>
<feature type="compositionally biased region" description="Gly residues" evidence="1">
    <location>
        <begin position="737"/>
        <end position="747"/>
    </location>
</feature>
<feature type="compositionally biased region" description="Low complexity" evidence="1">
    <location>
        <begin position="748"/>
        <end position="766"/>
    </location>
</feature>
<reference evidence="2 3" key="1">
    <citation type="submission" date="2019-07" db="EMBL/GenBank/DDBJ databases">
        <title>Genomes of Cafeteria roenbergensis.</title>
        <authorList>
            <person name="Fischer M.G."/>
            <person name="Hackl T."/>
            <person name="Roman M."/>
        </authorList>
    </citation>
    <scope>NUCLEOTIDE SEQUENCE [LARGE SCALE GENOMIC DNA]</scope>
    <source>
        <strain evidence="2 3">E4-10P</strain>
    </source>
</reference>
<evidence type="ECO:0000313" key="2">
    <source>
        <dbReference type="EMBL" id="KAA0176719.1"/>
    </source>
</evidence>
<feature type="region of interest" description="Disordered" evidence="1">
    <location>
        <begin position="723"/>
        <end position="766"/>
    </location>
</feature>
<dbReference type="AlphaFoldDB" id="A0A5A8EGN0"/>
<evidence type="ECO:0000256" key="1">
    <source>
        <dbReference type="SAM" id="MobiDB-lite"/>
    </source>
</evidence>
<sequence length="1067" mass="106571">MHVGRAVQAACAALRDGDQAGVAAAAAAQAARLGEPSAAEAASLAADICAGLRLHGPGPARDALLELADALMASSAPAARAASEALMSGDEAAQAAIVESVSGDAASASPAAARVAAEALGWCAQRASVKLLFPPMPLLRRLMEPAALERVDRSLQAALQDPAAPGATAAIAAAAVHMNSLPDLPQGEAAEVAARISAALLGKAALQRLVTALEAGDKRPSLLAKGAFAAAQYATTALVTALRSADEAAVDHALLGVKPLILAAGRVAAHRVEASRAAGKRSPAEGAFHAPPVSGDGAASGLHALHDDDVGALAYAPSMLLHMATMGRGREQQRDMELAAAVLAVGAMPVAPRVFGPRADNPTSPPGIIPVSHALGPLGILANANGAYADRAADVAASPLAGAGVAGLARAHERFAAMMVASAPGYDGSGGQLEALLRPLLEGSETLEELLDAVRPGSLDTRALPDGLALNASAVTLATILIAGEAACAEAAASGAAASFARTSLVALLPCSGWKPASPKHDRMTEAWLKGMMEMLKAHPAAVAADPSVPAAFTAMAGAAIANQYAEASEQFLGDVVDCLATLDTHAGSHAVADAAHLFAATLGRAAEQPRKAGDAATVASLRWLMGHLRLLLERGGEAAASPGLFAALLDAQVPRAAVAVLSAVDYSDSEKAVLSSAPLLLLALGTACLQQPAGGSSAAAAAAEAQASWLRGALRPTAELRGTAGSATADADADGAGAGAGGGSGSNSGSSGSSGSSSSGSSSGTAAPEAVARAVLTLFRTHDLANPADLMGAWAFGHVCGWLAAAAELDEGALVRPVLAHGGLLARLATVPTRDFQSAKAVVPGSAAHLLSVASESTPAVGAAVAEHTAVESMLLPLAAALAGDDADLGGSAATERARASAQEAGQFLRMMVPFTTRMLVAVQRHGAPTAMASHVLRANRQPLLTLLGNNERGIASACRRLAGPDGAVDSDLARVVQASVELLEGLAEDEELAMELVGGGFPELLDDVASLFESAEQWPLRPHAFAQLSPTYCKTPGALAGGFSRADFAATAARARALSQRLDEV</sequence>
<organism evidence="2 3">
    <name type="scientific">Cafeteria roenbergensis</name>
    <name type="common">Marine flagellate</name>
    <dbReference type="NCBI Taxonomy" id="33653"/>
    <lineage>
        <taxon>Eukaryota</taxon>
        <taxon>Sar</taxon>
        <taxon>Stramenopiles</taxon>
        <taxon>Bigyra</taxon>
        <taxon>Opalozoa</taxon>
        <taxon>Bicosoecida</taxon>
        <taxon>Cafeteriaceae</taxon>
        <taxon>Cafeteria</taxon>
    </lineage>
</organism>
<comment type="caution">
    <text evidence="2">The sequence shown here is derived from an EMBL/GenBank/DDBJ whole genome shotgun (WGS) entry which is preliminary data.</text>
</comment>
<name>A0A5A8EGN0_CAFRO</name>
<dbReference type="EMBL" id="VLTO01000007">
    <property type="protein sequence ID" value="KAA0176719.1"/>
    <property type="molecule type" value="Genomic_DNA"/>
</dbReference>